<dbReference type="Proteomes" id="UP001431209">
    <property type="component" value="Unassembled WGS sequence"/>
</dbReference>
<dbReference type="InterPro" id="IPR047153">
    <property type="entry name" value="TRIM45/56/19-like"/>
</dbReference>
<evidence type="ECO:0000256" key="3">
    <source>
        <dbReference type="SAM" id="MobiDB-lite"/>
    </source>
</evidence>
<dbReference type="AlphaFoldDB" id="A0AAW2Z716"/>
<feature type="region of interest" description="Disordered" evidence="3">
    <location>
        <begin position="470"/>
        <end position="526"/>
    </location>
</feature>
<accession>A0AAW2Z716</accession>
<feature type="compositionally biased region" description="Basic and acidic residues" evidence="3">
    <location>
        <begin position="109"/>
        <end position="120"/>
    </location>
</feature>
<keyword evidence="2" id="KW-0862">Zinc</keyword>
<dbReference type="SUPFAM" id="SSF57845">
    <property type="entry name" value="B-box zinc-binding domain"/>
    <property type="match status" value="1"/>
</dbReference>
<keyword evidence="2" id="KW-0863">Zinc-finger</keyword>
<sequence>MNDNCPCCGQIFDHPLKLSCGHSICQRCADELFSIQVLKKKITLEDPSTTLKNNRIKEKEKEESPEVQFEPKEDTKEDPKVEDESIMLDEIQFDDDVEVGANGDNEPETETKEVQAEEPNKTTVAHPTEQDHSETVAISCPSCEALTQIPTSKQPKDVLQFDNALDTLVKEYFAAPCGHDCGRTAVQDCANCRISFCQECWAVVHRGNMASHQKLELHELDAIQRCATHLDQTLDLFCRECDVLVCIKCASFGSEHKKHSCTPIEEYSLQLKKDVLIPKFESLKVASKKYETHALGIDTSVEHIEKAHQEIKTLISSEFEKIKKAASRTEEELLSLCDSVRQQKTDLLQMQKRALSTVENTTKLHLNEVTKVLEDRESTINAFKLINMKKHLEFLTEQTTDKHIQLEPLACCSDDYERIIDSTLIVQDVTNLGNRCLDVRRKVKYIVNEYEELPTPVGEASQVTYNADDELKTPINNDNQEHNFKKRKASEVTEDGQQHGNSKKKKRKNKTKKQHLKDSLDKISKH</sequence>
<feature type="compositionally biased region" description="Basic and acidic residues" evidence="3">
    <location>
        <begin position="516"/>
        <end position="526"/>
    </location>
</feature>
<evidence type="ECO:0000313" key="5">
    <source>
        <dbReference type="EMBL" id="KAL0484462.1"/>
    </source>
</evidence>
<evidence type="ECO:0000313" key="6">
    <source>
        <dbReference type="Proteomes" id="UP001431209"/>
    </source>
</evidence>
<dbReference type="PROSITE" id="PS50119">
    <property type="entry name" value="ZF_BBOX"/>
    <property type="match status" value="1"/>
</dbReference>
<comment type="caution">
    <text evidence="5">The sequence shown here is derived from an EMBL/GenBank/DDBJ whole genome shotgun (WGS) entry which is preliminary data.</text>
</comment>
<feature type="compositionally biased region" description="Basic and acidic residues" evidence="3">
    <location>
        <begin position="55"/>
        <end position="83"/>
    </location>
</feature>
<dbReference type="EMBL" id="JAOPGA020001043">
    <property type="protein sequence ID" value="KAL0484462.1"/>
    <property type="molecule type" value="Genomic_DNA"/>
</dbReference>
<keyword evidence="6" id="KW-1185">Reference proteome</keyword>
<dbReference type="SUPFAM" id="SSF57850">
    <property type="entry name" value="RING/U-box"/>
    <property type="match status" value="1"/>
</dbReference>
<name>A0AAW2Z716_9EUKA</name>
<evidence type="ECO:0000256" key="2">
    <source>
        <dbReference type="PROSITE-ProRule" id="PRU00024"/>
    </source>
</evidence>
<feature type="region of interest" description="Disordered" evidence="3">
    <location>
        <begin position="53"/>
        <end position="133"/>
    </location>
</feature>
<evidence type="ECO:0000259" key="4">
    <source>
        <dbReference type="PROSITE" id="PS50119"/>
    </source>
</evidence>
<dbReference type="PANTHER" id="PTHR25462:SF296">
    <property type="entry name" value="MEIOTIC P26, ISOFORM F"/>
    <property type="match status" value="1"/>
</dbReference>
<dbReference type="InterPro" id="IPR000315">
    <property type="entry name" value="Znf_B-box"/>
</dbReference>
<dbReference type="Gene3D" id="3.30.160.60">
    <property type="entry name" value="Classic Zinc Finger"/>
    <property type="match status" value="1"/>
</dbReference>
<dbReference type="InterPro" id="IPR013083">
    <property type="entry name" value="Znf_RING/FYVE/PHD"/>
</dbReference>
<organism evidence="5 6">
    <name type="scientific">Acrasis kona</name>
    <dbReference type="NCBI Taxonomy" id="1008807"/>
    <lineage>
        <taxon>Eukaryota</taxon>
        <taxon>Discoba</taxon>
        <taxon>Heterolobosea</taxon>
        <taxon>Tetramitia</taxon>
        <taxon>Eutetramitia</taxon>
        <taxon>Acrasidae</taxon>
        <taxon>Acrasis</taxon>
    </lineage>
</organism>
<feature type="compositionally biased region" description="Acidic residues" evidence="3">
    <location>
        <begin position="84"/>
        <end position="98"/>
    </location>
</feature>
<protein>
    <submittedName>
        <fullName evidence="5">TRIM36</fullName>
    </submittedName>
</protein>
<dbReference type="Pfam" id="PF00643">
    <property type="entry name" value="zf-B_box"/>
    <property type="match status" value="1"/>
</dbReference>
<dbReference type="GO" id="GO:0008270">
    <property type="term" value="F:zinc ion binding"/>
    <property type="evidence" value="ECO:0007669"/>
    <property type="project" value="UniProtKB-KW"/>
</dbReference>
<dbReference type="Gene3D" id="3.30.40.10">
    <property type="entry name" value="Zinc/RING finger domain, C3HC4 (zinc finger)"/>
    <property type="match status" value="1"/>
</dbReference>
<dbReference type="PANTHER" id="PTHR25462">
    <property type="entry name" value="BONUS, ISOFORM C-RELATED"/>
    <property type="match status" value="1"/>
</dbReference>
<proteinExistence type="predicted"/>
<dbReference type="SMART" id="SM00336">
    <property type="entry name" value="BBOX"/>
    <property type="match status" value="1"/>
</dbReference>
<keyword evidence="1" id="KW-0479">Metal-binding</keyword>
<reference evidence="5 6" key="1">
    <citation type="submission" date="2024-03" db="EMBL/GenBank/DDBJ databases">
        <title>The Acrasis kona genome and developmental transcriptomes reveal deep origins of eukaryotic multicellular pathways.</title>
        <authorList>
            <person name="Sheikh S."/>
            <person name="Fu C.-J."/>
            <person name="Brown M.W."/>
            <person name="Baldauf S.L."/>
        </authorList>
    </citation>
    <scope>NUCLEOTIDE SEQUENCE [LARGE SCALE GENOMIC DNA]</scope>
    <source>
        <strain evidence="5 6">ATCC MYA-3509</strain>
    </source>
</reference>
<feature type="domain" description="B box-type" evidence="4">
    <location>
        <begin position="221"/>
        <end position="264"/>
    </location>
</feature>
<gene>
    <name evidence="5" type="ORF">AKO1_005160</name>
</gene>
<dbReference type="CDD" id="cd19756">
    <property type="entry name" value="Bbox2"/>
    <property type="match status" value="1"/>
</dbReference>
<evidence type="ECO:0000256" key="1">
    <source>
        <dbReference type="ARBA" id="ARBA00022723"/>
    </source>
</evidence>
<feature type="compositionally biased region" description="Basic residues" evidence="3">
    <location>
        <begin position="501"/>
        <end position="515"/>
    </location>
</feature>